<dbReference type="FunFam" id="2.40.50.140:FF:000097">
    <property type="entry name" value="23S rRNA (uracil(1939)-C(5))-methyltransferase RlmD"/>
    <property type="match status" value="1"/>
</dbReference>
<dbReference type="InterPro" id="IPR010280">
    <property type="entry name" value="U5_MeTrfase_fam"/>
</dbReference>
<dbReference type="PROSITE" id="PS50926">
    <property type="entry name" value="TRAM"/>
    <property type="match status" value="1"/>
</dbReference>
<proteinExistence type="inferred from homology"/>
<feature type="domain" description="TRAM" evidence="8">
    <location>
        <begin position="6"/>
        <end position="64"/>
    </location>
</feature>
<dbReference type="PROSITE" id="PS51687">
    <property type="entry name" value="SAM_MT_RNA_M5U"/>
    <property type="match status" value="1"/>
</dbReference>
<evidence type="ECO:0000256" key="6">
    <source>
        <dbReference type="PROSITE-ProRule" id="PRU01024"/>
    </source>
</evidence>
<keyword evidence="1" id="KW-0004">4Fe-4S</keyword>
<dbReference type="AlphaFoldDB" id="A0A0V8GDC2"/>
<feature type="binding site" evidence="6">
    <location>
        <position position="288"/>
    </location>
    <ligand>
        <name>S-adenosyl-L-methionine</name>
        <dbReference type="ChEBI" id="CHEBI:59789"/>
    </ligand>
</feature>
<dbReference type="PANTHER" id="PTHR11061">
    <property type="entry name" value="RNA M5U METHYLTRANSFERASE"/>
    <property type="match status" value="1"/>
</dbReference>
<organism evidence="9 11">
    <name type="scientific">Exiguobacterium indicum</name>
    <dbReference type="NCBI Taxonomy" id="296995"/>
    <lineage>
        <taxon>Bacteria</taxon>
        <taxon>Bacillati</taxon>
        <taxon>Bacillota</taxon>
        <taxon>Bacilli</taxon>
        <taxon>Bacillales</taxon>
        <taxon>Bacillales Family XII. Incertae Sedis</taxon>
        <taxon>Exiguobacterium</taxon>
    </lineage>
</organism>
<dbReference type="GO" id="GO:0070041">
    <property type="term" value="F:rRNA (uridine-C5-)-methyltransferase activity"/>
    <property type="evidence" value="ECO:0007669"/>
    <property type="project" value="UniProtKB-ARBA"/>
</dbReference>
<dbReference type="Gene3D" id="2.40.50.1070">
    <property type="match status" value="1"/>
</dbReference>
<keyword evidence="4 6" id="KW-0949">S-adenosyl-L-methionine</keyword>
<sequence length="461" mass="51779">MATKIKLKTGEVRSVTCLRMGINGEGIATLERQIVFIPGLLVGETAQIEITEIHANYANAKILKRDDRSPDRVTPLCPVYSVCGGCQLQHMSYDGQLRYKEEMLRNAFLKSTKLNVEKADIRPTIGSKEWEYRNKSQFVVGKQGNEIVSGLYSANSNRLVAIDDCVVQNKDTLRVNQAVTKLLNDYKVPVYHAAKQDGVMRHIVVRTGIKTGEIQVVLVAFKDGFRDLEGLSRDIMDIPGVVSVALNINDKLTSRVFGEETEVLRGVERIEEEMGEFTYQLSPRAFFQLNPEQAERMYEEIARAAALTGEERVVDAYAGVGSIGLWIAKGAKEVRGMEIIEEAVEDANAHMKQYGFDHAHYVVGKAEAWIPRWVKEGWIPDVFIVDPPRSGCDTQLLNAMISSKAKKIIYVSCNPQTLARDCDHLMKAGYKVSYIQPYDMFPQTAHVEAIVVLEKKKKKKF</sequence>
<dbReference type="InterPro" id="IPR030390">
    <property type="entry name" value="MeTrfase_TrmA_AS"/>
</dbReference>
<dbReference type="FunFam" id="2.40.50.1070:FF:000003">
    <property type="entry name" value="23S rRNA (Uracil-5-)-methyltransferase RumA"/>
    <property type="match status" value="1"/>
</dbReference>
<dbReference type="InterPro" id="IPR002792">
    <property type="entry name" value="TRAM_dom"/>
</dbReference>
<keyword evidence="1" id="KW-0479">Metal-binding</keyword>
<evidence type="ECO:0000259" key="8">
    <source>
        <dbReference type="PROSITE" id="PS50926"/>
    </source>
</evidence>
<dbReference type="GO" id="GO:0051539">
    <property type="term" value="F:4 iron, 4 sulfur cluster binding"/>
    <property type="evidence" value="ECO:0007669"/>
    <property type="project" value="UniProtKB-KW"/>
</dbReference>
<feature type="binding site" evidence="6">
    <location>
        <position position="338"/>
    </location>
    <ligand>
        <name>S-adenosyl-L-methionine</name>
        <dbReference type="ChEBI" id="CHEBI:59789"/>
    </ligand>
</feature>
<dbReference type="EMBL" id="LNQL01000005">
    <property type="protein sequence ID" value="KSU48213.1"/>
    <property type="molecule type" value="Genomic_DNA"/>
</dbReference>
<dbReference type="Pfam" id="PF01938">
    <property type="entry name" value="TRAM"/>
    <property type="match status" value="1"/>
</dbReference>
<dbReference type="PANTHER" id="PTHR11061:SF45">
    <property type="match status" value="1"/>
</dbReference>
<dbReference type="OrthoDB" id="9804590at2"/>
<dbReference type="GO" id="GO:0070475">
    <property type="term" value="P:rRNA base methylation"/>
    <property type="evidence" value="ECO:0007669"/>
    <property type="project" value="TreeGrafter"/>
</dbReference>
<evidence type="ECO:0000256" key="2">
    <source>
        <dbReference type="ARBA" id="ARBA00022603"/>
    </source>
</evidence>
<evidence type="ECO:0000256" key="3">
    <source>
        <dbReference type="ARBA" id="ARBA00022679"/>
    </source>
</evidence>
<feature type="active site" description="Nucleophile" evidence="6">
    <location>
        <position position="413"/>
    </location>
</feature>
<dbReference type="InterPro" id="IPR029063">
    <property type="entry name" value="SAM-dependent_MTases_sf"/>
</dbReference>
<keyword evidence="2 6" id="KW-0489">Methyltransferase</keyword>
<evidence type="ECO:0000313" key="9">
    <source>
        <dbReference type="EMBL" id="KSU48213.1"/>
    </source>
</evidence>
<keyword evidence="1" id="KW-0408">Iron</keyword>
<evidence type="ECO:0000256" key="5">
    <source>
        <dbReference type="ARBA" id="ARBA00023014"/>
    </source>
</evidence>
<keyword evidence="3 6" id="KW-0808">Transferase</keyword>
<dbReference type="SUPFAM" id="SSF53335">
    <property type="entry name" value="S-adenosyl-L-methionine-dependent methyltransferases"/>
    <property type="match status" value="1"/>
</dbReference>
<comment type="caution">
    <text evidence="9">The sequence shown here is derived from an EMBL/GenBank/DDBJ whole genome shotgun (WGS) entry which is preliminary data.</text>
</comment>
<reference evidence="9 11" key="1">
    <citation type="journal article" date="2015" name="Int. J. Syst. Evol. Microbiol.">
        <title>Exiguobacterium enclense sp. nov., isolated from sediment.</title>
        <authorList>
            <person name="Dastager S.G."/>
            <person name="Mawlankar R."/>
            <person name="Sonalkar V.V."/>
            <person name="Thorat M.N."/>
            <person name="Mual P."/>
            <person name="Verma A."/>
            <person name="Krishnamurthi S."/>
            <person name="Tang S.K."/>
            <person name="Li W.J."/>
        </authorList>
    </citation>
    <scope>NUCLEOTIDE SEQUENCE [LARGE SCALE GENOMIC DNA]</scope>
    <source>
        <strain evidence="9 11">NIO-1109</strain>
    </source>
</reference>
<reference evidence="10 12" key="2">
    <citation type="journal article" date="2016" name="Front. Microbiol.">
        <title>Genomic Resource of Rice Seed Associated Bacteria.</title>
        <authorList>
            <person name="Midha S."/>
            <person name="Bansal K."/>
            <person name="Sharma S."/>
            <person name="Kumar N."/>
            <person name="Patil P.P."/>
            <person name="Chaudhry V."/>
            <person name="Patil P.B."/>
        </authorList>
    </citation>
    <scope>NUCLEOTIDE SEQUENCE [LARGE SCALE GENOMIC DNA]</scope>
    <source>
        <strain evidence="10 12">RSA11</strain>
    </source>
</reference>
<dbReference type="SUPFAM" id="SSF50249">
    <property type="entry name" value="Nucleic acid-binding proteins"/>
    <property type="match status" value="1"/>
</dbReference>
<evidence type="ECO:0000256" key="7">
    <source>
        <dbReference type="PROSITE-ProRule" id="PRU10015"/>
    </source>
</evidence>
<name>A0A0V8GDC2_9BACL</name>
<dbReference type="EMBL" id="LDQV01000036">
    <property type="protein sequence ID" value="KTR25518.1"/>
    <property type="molecule type" value="Genomic_DNA"/>
</dbReference>
<dbReference type="GeneID" id="90839063"/>
<evidence type="ECO:0000256" key="4">
    <source>
        <dbReference type="ARBA" id="ARBA00022691"/>
    </source>
</evidence>
<evidence type="ECO:0000313" key="11">
    <source>
        <dbReference type="Proteomes" id="UP000053797"/>
    </source>
</evidence>
<dbReference type="Gene3D" id="3.40.50.150">
    <property type="entry name" value="Vaccinia Virus protein VP39"/>
    <property type="match status" value="1"/>
</dbReference>
<comment type="similarity">
    <text evidence="6">Belongs to the class I-like SAM-binding methyltransferase superfamily. RNA M5U methyltransferase family.</text>
</comment>
<dbReference type="CDD" id="cd02440">
    <property type="entry name" value="AdoMet_MTases"/>
    <property type="match status" value="1"/>
</dbReference>
<feature type="binding site" evidence="6">
    <location>
        <position position="317"/>
    </location>
    <ligand>
        <name>S-adenosyl-L-methionine</name>
        <dbReference type="ChEBI" id="CHEBI:59789"/>
    </ligand>
</feature>
<protein>
    <submittedName>
        <fullName evidence="9">RNA methyltransferase</fullName>
    </submittedName>
</protein>
<keyword evidence="5" id="KW-0411">Iron-sulfur</keyword>
<dbReference type="InterPro" id="IPR012340">
    <property type="entry name" value="NA-bd_OB-fold"/>
</dbReference>
<dbReference type="NCBIfam" id="TIGR00479">
    <property type="entry name" value="rumA"/>
    <property type="match status" value="1"/>
</dbReference>
<gene>
    <name evidence="9" type="ORF">AS033_13845</name>
    <name evidence="10" type="ORF">RSA11_14960</name>
</gene>
<dbReference type="Proteomes" id="UP000053797">
    <property type="component" value="Unassembled WGS sequence"/>
</dbReference>
<dbReference type="FunFam" id="3.40.50.150:FF:000009">
    <property type="entry name" value="23S rRNA (Uracil(1939)-C(5))-methyltransferase RlmD"/>
    <property type="match status" value="1"/>
</dbReference>
<dbReference type="RefSeq" id="WP_058265782.1">
    <property type="nucleotide sequence ID" value="NZ_FMYN01000005.1"/>
</dbReference>
<feature type="active site" evidence="7">
    <location>
        <position position="413"/>
    </location>
</feature>
<evidence type="ECO:0000256" key="1">
    <source>
        <dbReference type="ARBA" id="ARBA00022485"/>
    </source>
</evidence>
<dbReference type="Gene3D" id="2.40.50.140">
    <property type="entry name" value="Nucleic acid-binding proteins"/>
    <property type="match status" value="1"/>
</dbReference>
<feature type="binding site" evidence="6">
    <location>
        <position position="386"/>
    </location>
    <ligand>
        <name>S-adenosyl-L-methionine</name>
        <dbReference type="ChEBI" id="CHEBI:59789"/>
    </ligand>
</feature>
<evidence type="ECO:0000313" key="12">
    <source>
        <dbReference type="Proteomes" id="UP000072605"/>
    </source>
</evidence>
<dbReference type="PROSITE" id="PS01230">
    <property type="entry name" value="TRMA_1"/>
    <property type="match status" value="1"/>
</dbReference>
<dbReference type="Proteomes" id="UP000072605">
    <property type="component" value="Unassembled WGS sequence"/>
</dbReference>
<accession>A0A0V8GDC2</accession>
<evidence type="ECO:0000313" key="10">
    <source>
        <dbReference type="EMBL" id="KTR25518.1"/>
    </source>
</evidence>
<dbReference type="Pfam" id="PF05958">
    <property type="entry name" value="tRNA_U5-meth_tr"/>
    <property type="match status" value="1"/>
</dbReference>